<keyword evidence="4" id="KW-0496">Mitochondrion</keyword>
<evidence type="ECO:0000256" key="3">
    <source>
        <dbReference type="ARBA" id="ARBA00022801"/>
    </source>
</evidence>
<keyword evidence="5" id="KW-0472">Membrane</keyword>
<dbReference type="InterPro" id="IPR019533">
    <property type="entry name" value="Peptidase_S26"/>
</dbReference>
<evidence type="ECO:0000313" key="12">
    <source>
        <dbReference type="Proteomes" id="UP000595140"/>
    </source>
</evidence>
<organism evidence="11 12">
    <name type="scientific">Cuscuta campestris</name>
    <dbReference type="NCBI Taxonomy" id="132261"/>
    <lineage>
        <taxon>Eukaryota</taxon>
        <taxon>Viridiplantae</taxon>
        <taxon>Streptophyta</taxon>
        <taxon>Embryophyta</taxon>
        <taxon>Tracheophyta</taxon>
        <taxon>Spermatophyta</taxon>
        <taxon>Magnoliopsida</taxon>
        <taxon>eudicotyledons</taxon>
        <taxon>Gunneridae</taxon>
        <taxon>Pentapetalae</taxon>
        <taxon>asterids</taxon>
        <taxon>lamiids</taxon>
        <taxon>Solanales</taxon>
        <taxon>Convolvulaceae</taxon>
        <taxon>Cuscuteae</taxon>
        <taxon>Cuscuta</taxon>
        <taxon>Cuscuta subgen. Grammica</taxon>
        <taxon>Cuscuta sect. Cleistogrammica</taxon>
    </lineage>
</organism>
<gene>
    <name evidence="11" type="ORF">CCAM_LOCUS41136</name>
</gene>
<dbReference type="Pfam" id="PF10502">
    <property type="entry name" value="Peptidase_S26"/>
    <property type="match status" value="2"/>
</dbReference>
<evidence type="ECO:0000313" key="11">
    <source>
        <dbReference type="EMBL" id="VFQ99360.1"/>
    </source>
</evidence>
<evidence type="ECO:0000256" key="5">
    <source>
        <dbReference type="ARBA" id="ARBA00023136"/>
    </source>
</evidence>
<keyword evidence="2" id="KW-0999">Mitochondrion inner membrane</keyword>
<evidence type="ECO:0000256" key="4">
    <source>
        <dbReference type="ARBA" id="ARBA00023128"/>
    </source>
</evidence>
<dbReference type="Gene3D" id="2.10.109.10">
    <property type="entry name" value="Umud Fragment, subunit A"/>
    <property type="match status" value="1"/>
</dbReference>
<feature type="active site" evidence="9">
    <location>
        <position position="333"/>
    </location>
</feature>
<comment type="subcellular location">
    <subcellularLocation>
        <location evidence="1">Mitochondrion inner membrane</location>
    </subcellularLocation>
</comment>
<dbReference type="Gene3D" id="1.20.1280.50">
    <property type="match status" value="1"/>
</dbReference>
<evidence type="ECO:0000256" key="2">
    <source>
        <dbReference type="ARBA" id="ARBA00022792"/>
    </source>
</evidence>
<dbReference type="InterPro" id="IPR000223">
    <property type="entry name" value="Pept_S26A_signal_pept_1"/>
</dbReference>
<keyword evidence="12" id="KW-1185">Reference proteome</keyword>
<evidence type="ECO:0000256" key="6">
    <source>
        <dbReference type="ARBA" id="ARBA00038445"/>
    </source>
</evidence>
<feature type="domain" description="F-box" evidence="10">
    <location>
        <begin position="6"/>
        <end position="51"/>
    </location>
</feature>
<dbReference type="SUPFAM" id="SSF51306">
    <property type="entry name" value="LexA/Signal peptidase"/>
    <property type="match status" value="1"/>
</dbReference>
<dbReference type="InterPro" id="IPR001810">
    <property type="entry name" value="F-box_dom"/>
</dbReference>
<dbReference type="GO" id="GO:0042720">
    <property type="term" value="C:mitochondrial inner membrane peptidase complex"/>
    <property type="evidence" value="ECO:0007669"/>
    <property type="project" value="TreeGrafter"/>
</dbReference>
<evidence type="ECO:0000256" key="7">
    <source>
        <dbReference type="ARBA" id="ARBA00054895"/>
    </source>
</evidence>
<reference evidence="11 12" key="1">
    <citation type="submission" date="2018-04" db="EMBL/GenBank/DDBJ databases">
        <authorList>
            <person name="Vogel A."/>
        </authorList>
    </citation>
    <scope>NUCLEOTIDE SEQUENCE [LARGE SCALE GENOMIC DNA]</scope>
</reference>
<dbReference type="PANTHER" id="PTHR12383">
    <property type="entry name" value="PROTEASE FAMILY S26 MITOCHONDRIAL INNER MEMBRANE PROTEASE-RELATED"/>
    <property type="match status" value="1"/>
</dbReference>
<proteinExistence type="inferred from homology"/>
<dbReference type="Proteomes" id="UP000595140">
    <property type="component" value="Unassembled WGS sequence"/>
</dbReference>
<dbReference type="InterPro" id="IPR052064">
    <property type="entry name" value="Mito_IMP1_subunit"/>
</dbReference>
<dbReference type="InterPro" id="IPR036047">
    <property type="entry name" value="F-box-like_dom_sf"/>
</dbReference>
<comment type="similarity">
    <text evidence="6">Belongs to the peptidase S26 family. IMP1 subfamily.</text>
</comment>
<dbReference type="PANTHER" id="PTHR12383:SF16">
    <property type="entry name" value="MITOCHONDRIAL INNER MEMBRANE PROTEASE SUBUNIT 1"/>
    <property type="match status" value="1"/>
</dbReference>
<dbReference type="SUPFAM" id="SSF81383">
    <property type="entry name" value="F-box domain"/>
    <property type="match status" value="1"/>
</dbReference>
<name>A0A484NE50_9ASTE</name>
<dbReference type="CDD" id="cd06530">
    <property type="entry name" value="S26_SPase_I"/>
    <property type="match status" value="1"/>
</dbReference>
<dbReference type="OrthoDB" id="1306079at2759"/>
<sequence>MCPRQNKGFDRFPDDILVNILSRLPADAVLQCRNVCRHWRTLTSSTHFITVQNLRAPSVILLEESSLDYLKKRGRDYYVYDAVAKKLTKISFKSNLGFKGRAQQFYPISLYGACGPLLHFKASGYYNWSWGAHEFAFNLFTRQLGAMKTRTNHSVRGLFFNEPRNEYNYLCALRHSESDEGRQFCVYSLDSRTDVEIARSPFSCSSSYSKRNPVVVNGALYLMVYPIDKDKDDCMHAILVFEMDSGKFYTLPHPEFECPRTKLHHLDMYLFVHDDRLCISHSDMVYGPSMLPTLNLTGDVLLVERVSPLLGKVGPGDVVLVRSVDNPRKLITKRIMGMEGDFVTFLPEPGLSDRSVTVKVPKGHVWLQGDNIYASKDSRQLGPFPYGLIMGKVFYRVWPPEGFGSLGRQEL</sequence>
<comment type="function">
    <text evidence="7">Catalyzes the removal of transit peptides required for the targeting of proteins from the mitochondrial matrix, across the inner membrane, into the inter-membrane space.</text>
</comment>
<accession>A0A484NE50</accession>
<dbReference type="FunFam" id="2.10.109.10:FF:000014">
    <property type="entry name" value="Inner membrane protease subunit 1"/>
    <property type="match status" value="1"/>
</dbReference>
<dbReference type="InterPro" id="IPR036286">
    <property type="entry name" value="LexA/Signal_pep-like_sf"/>
</dbReference>
<keyword evidence="3" id="KW-0378">Hydrolase</keyword>
<evidence type="ECO:0000256" key="1">
    <source>
        <dbReference type="ARBA" id="ARBA00004273"/>
    </source>
</evidence>
<dbReference type="SMART" id="SM00256">
    <property type="entry name" value="FBOX"/>
    <property type="match status" value="1"/>
</dbReference>
<comment type="subunit">
    <text evidence="8">Heterodimer of 2 subunits, IMP1A/B and IMP12.</text>
</comment>
<protein>
    <recommendedName>
        <fullName evidence="10">F-box domain-containing protein</fullName>
    </recommendedName>
</protein>
<evidence type="ECO:0000259" key="10">
    <source>
        <dbReference type="PROSITE" id="PS50181"/>
    </source>
</evidence>
<dbReference type="Pfam" id="PF12937">
    <property type="entry name" value="F-box-like"/>
    <property type="match status" value="1"/>
</dbReference>
<dbReference type="PROSITE" id="PS50181">
    <property type="entry name" value="FBOX"/>
    <property type="match status" value="1"/>
</dbReference>
<dbReference type="GO" id="GO:0004252">
    <property type="term" value="F:serine-type endopeptidase activity"/>
    <property type="evidence" value="ECO:0007669"/>
    <property type="project" value="InterPro"/>
</dbReference>
<dbReference type="PRINTS" id="PR00727">
    <property type="entry name" value="LEADERPTASE"/>
</dbReference>
<dbReference type="CDD" id="cd22157">
    <property type="entry name" value="F-box_AtFBW1-like"/>
    <property type="match status" value="1"/>
</dbReference>
<evidence type="ECO:0000256" key="9">
    <source>
        <dbReference type="PIRSR" id="PIRSR600223-1"/>
    </source>
</evidence>
<dbReference type="EMBL" id="OOIL02006662">
    <property type="protein sequence ID" value="VFQ99360.1"/>
    <property type="molecule type" value="Genomic_DNA"/>
</dbReference>
<dbReference type="GO" id="GO:0006465">
    <property type="term" value="P:signal peptide processing"/>
    <property type="evidence" value="ECO:0007669"/>
    <property type="project" value="InterPro"/>
</dbReference>
<feature type="active site" evidence="9">
    <location>
        <position position="289"/>
    </location>
</feature>
<dbReference type="AlphaFoldDB" id="A0A484NE50"/>
<dbReference type="GO" id="GO:0006627">
    <property type="term" value="P:protein processing involved in protein targeting to mitochondrion"/>
    <property type="evidence" value="ECO:0007669"/>
    <property type="project" value="TreeGrafter"/>
</dbReference>
<evidence type="ECO:0000256" key="8">
    <source>
        <dbReference type="ARBA" id="ARBA00064368"/>
    </source>
</evidence>